<dbReference type="Gene3D" id="2.130.10.10">
    <property type="entry name" value="YVTN repeat-like/Quinoprotein amine dehydrogenase"/>
    <property type="match status" value="2"/>
</dbReference>
<dbReference type="Proteomes" id="UP000618795">
    <property type="component" value="Unassembled WGS sequence"/>
</dbReference>
<sequence>MIPNLPSHSRRRLRHQEPVHHGARAALPHLGEVAAALPEGVLGEGWEPLQDGRVLLGADGTPWGRLAVFSDSAPSLHGGVNALAVVSRPGRPALVAGAGDRGVVWLWGVADGRLRPGSPPGHADRVRSLTALPLPEGRVLVASGDDTGTIALWDPATGEPVRAPVGNWLGAVSGMCAAAVPDGRTLLVTATPRGAVRLRDPSTGEPVARLHSQGRPIGSIAAIQISAGHTLIAASDTQGDVHLWDPAVEDPQAPGAAVPLSNRALDDHGHRVALVAAVPLHDRTLLATGDRNGVIMLWDPATGCPVGDGLPADSPGSPLTAMTATRLHGRRTVLLTGSKQGRSLRVWEPETGLVQHLSLGRAVTCLAATGSGAIVGHDSGVFRLSIAG</sequence>
<dbReference type="InterPro" id="IPR001680">
    <property type="entry name" value="WD40_rpt"/>
</dbReference>
<organism evidence="3 4">
    <name type="scientific">Streptomyces filipinensis</name>
    <dbReference type="NCBI Taxonomy" id="66887"/>
    <lineage>
        <taxon>Bacteria</taxon>
        <taxon>Bacillati</taxon>
        <taxon>Actinomycetota</taxon>
        <taxon>Actinomycetes</taxon>
        <taxon>Kitasatosporales</taxon>
        <taxon>Streptomycetaceae</taxon>
        <taxon>Streptomyces</taxon>
    </lineage>
</organism>
<keyword evidence="2" id="KW-0677">Repeat</keyword>
<keyword evidence="1" id="KW-0853">WD repeat</keyword>
<dbReference type="InterPro" id="IPR015943">
    <property type="entry name" value="WD40/YVTN_repeat-like_dom_sf"/>
</dbReference>
<dbReference type="InterPro" id="IPR036322">
    <property type="entry name" value="WD40_repeat_dom_sf"/>
</dbReference>
<reference evidence="3" key="1">
    <citation type="journal article" date="2014" name="Int. J. Syst. Evol. Microbiol.">
        <title>Complete genome sequence of Corynebacterium casei LMG S-19264T (=DSM 44701T), isolated from a smear-ripened cheese.</title>
        <authorList>
            <consortium name="US DOE Joint Genome Institute (JGI-PGF)"/>
            <person name="Walter F."/>
            <person name="Albersmeier A."/>
            <person name="Kalinowski J."/>
            <person name="Ruckert C."/>
        </authorList>
    </citation>
    <scope>NUCLEOTIDE SEQUENCE</scope>
    <source>
        <strain evidence="3">JCM 4369</strain>
    </source>
</reference>
<evidence type="ECO:0000313" key="4">
    <source>
        <dbReference type="Proteomes" id="UP000618795"/>
    </source>
</evidence>
<evidence type="ECO:0000313" key="3">
    <source>
        <dbReference type="EMBL" id="GGV09524.1"/>
    </source>
</evidence>
<dbReference type="InterPro" id="IPR051179">
    <property type="entry name" value="WD_repeat_multifunction"/>
</dbReference>
<dbReference type="SUPFAM" id="SSF50978">
    <property type="entry name" value="WD40 repeat-like"/>
    <property type="match status" value="1"/>
</dbReference>
<keyword evidence="4" id="KW-1185">Reference proteome</keyword>
<name>A0A918MDR3_9ACTN</name>
<dbReference type="Pfam" id="PF00400">
    <property type="entry name" value="WD40"/>
    <property type="match status" value="2"/>
</dbReference>
<comment type="caution">
    <text evidence="3">The sequence shown here is derived from an EMBL/GenBank/DDBJ whole genome shotgun (WGS) entry which is preliminary data.</text>
</comment>
<dbReference type="RefSeq" id="WP_191876177.1">
    <property type="nucleotide sequence ID" value="NZ_BMTD01000013.1"/>
</dbReference>
<dbReference type="AlphaFoldDB" id="A0A918MDR3"/>
<evidence type="ECO:0000256" key="1">
    <source>
        <dbReference type="ARBA" id="ARBA00022574"/>
    </source>
</evidence>
<gene>
    <name evidence="3" type="ORF">GCM10010260_54860</name>
</gene>
<dbReference type="EMBL" id="BMTD01000013">
    <property type="protein sequence ID" value="GGV09524.1"/>
    <property type="molecule type" value="Genomic_DNA"/>
</dbReference>
<reference evidence="3" key="2">
    <citation type="submission" date="2020-09" db="EMBL/GenBank/DDBJ databases">
        <authorList>
            <person name="Sun Q."/>
            <person name="Ohkuma M."/>
        </authorList>
    </citation>
    <scope>NUCLEOTIDE SEQUENCE</scope>
    <source>
        <strain evidence="3">JCM 4369</strain>
    </source>
</reference>
<evidence type="ECO:0000256" key="2">
    <source>
        <dbReference type="ARBA" id="ARBA00022737"/>
    </source>
</evidence>
<proteinExistence type="predicted"/>
<dbReference type="SMART" id="SM00320">
    <property type="entry name" value="WD40"/>
    <property type="match status" value="5"/>
</dbReference>
<accession>A0A918MDR3</accession>
<evidence type="ECO:0008006" key="5">
    <source>
        <dbReference type="Google" id="ProtNLM"/>
    </source>
</evidence>
<dbReference type="PANTHER" id="PTHR19857">
    <property type="entry name" value="MITOCHONDRIAL DIVISION PROTEIN 1-RELATED"/>
    <property type="match status" value="1"/>
</dbReference>
<protein>
    <recommendedName>
        <fullName evidence="5">WD40 repeat domain-containing protein</fullName>
    </recommendedName>
</protein>